<gene>
    <name evidence="3" type="ORF">APHIGO_LOCUS7836</name>
</gene>
<evidence type="ECO:0000256" key="1">
    <source>
        <dbReference type="SAM" id="Coils"/>
    </source>
</evidence>
<evidence type="ECO:0000313" key="3">
    <source>
        <dbReference type="EMBL" id="CAH1731039.1"/>
    </source>
</evidence>
<sequence>MWLSNLFFKTKNNDSEDTTQGSTGQNINENMINEETVEIVLNNDDEPIIINDLEKRVEDVKKIHENKQDLNFNCITDIKTHEEINNCKIAEVLRIVPIIEKNLQTLTDKVSCLSGLLDTKQLNTKIVTDQNTIPNNTNINITSKSVNEMENTTPKKEKTTLGKISKKSKKLPNNKEKVSSKKNKTNKKDKPETNNSTIKDQNDQVTNSQNLPERVKSDNQLTSLDGRLECFFTKMQSALAQFKIDQVNEKSEIMVHLSGLENKMNRNETNIDKLMCKVEQLSKKNEHVIMESKSNNLEKENKQELQKSIDDIKLCIDYLIQPDTPRTQQCITTDTPNINTNTNSSCNSNRCVCKLIHNTNDDNLQVINSHHNNNQVKYGDIILCEFLRAKLTFEMIKRSEHQQIVQMNQFSIPIDGKKNSNLSICFEKTNHLKNDCVQEQNVEQKISQLTNLCPKPSVHHFFKNEFLNDTNLNQPISKISPCEKNKICDFLSSQPTPEWIKRSQNLVVSDNPCGKCAKFPQTNCNSNKLYNIERIEKENCDNNNTNGRVYEITQKQVDPEENNNDHTINEHHVVPCGNSFEKNPWIQPILVVRVKKYNRN</sequence>
<evidence type="ECO:0000256" key="2">
    <source>
        <dbReference type="SAM" id="MobiDB-lite"/>
    </source>
</evidence>
<protein>
    <submittedName>
        <fullName evidence="3">Uncharacterized protein</fullName>
    </submittedName>
</protein>
<proteinExistence type="predicted"/>
<dbReference type="Proteomes" id="UP001154329">
    <property type="component" value="Chromosome 3"/>
</dbReference>
<accession>A0A9P0NLS8</accession>
<feature type="region of interest" description="Disordered" evidence="2">
    <location>
        <begin position="134"/>
        <end position="220"/>
    </location>
</feature>
<evidence type="ECO:0000313" key="4">
    <source>
        <dbReference type="Proteomes" id="UP001154329"/>
    </source>
</evidence>
<feature type="compositionally biased region" description="Polar residues" evidence="2">
    <location>
        <begin position="196"/>
        <end position="211"/>
    </location>
</feature>
<keyword evidence="1" id="KW-0175">Coiled coil</keyword>
<keyword evidence="4" id="KW-1185">Reference proteome</keyword>
<name>A0A9P0NLS8_APHGO</name>
<reference evidence="3" key="1">
    <citation type="submission" date="2022-02" db="EMBL/GenBank/DDBJ databases">
        <authorList>
            <person name="King R."/>
        </authorList>
    </citation>
    <scope>NUCLEOTIDE SEQUENCE</scope>
</reference>
<dbReference type="EMBL" id="OU899036">
    <property type="protein sequence ID" value="CAH1731039.1"/>
    <property type="molecule type" value="Genomic_DNA"/>
</dbReference>
<dbReference type="AlphaFoldDB" id="A0A9P0NLS8"/>
<feature type="compositionally biased region" description="Polar residues" evidence="2">
    <location>
        <begin position="18"/>
        <end position="29"/>
    </location>
</feature>
<feature type="coiled-coil region" evidence="1">
    <location>
        <begin position="257"/>
        <end position="291"/>
    </location>
</feature>
<organism evidence="3 4">
    <name type="scientific">Aphis gossypii</name>
    <name type="common">Cotton aphid</name>
    <dbReference type="NCBI Taxonomy" id="80765"/>
    <lineage>
        <taxon>Eukaryota</taxon>
        <taxon>Metazoa</taxon>
        <taxon>Ecdysozoa</taxon>
        <taxon>Arthropoda</taxon>
        <taxon>Hexapoda</taxon>
        <taxon>Insecta</taxon>
        <taxon>Pterygota</taxon>
        <taxon>Neoptera</taxon>
        <taxon>Paraneoptera</taxon>
        <taxon>Hemiptera</taxon>
        <taxon>Sternorrhyncha</taxon>
        <taxon>Aphidomorpha</taxon>
        <taxon>Aphidoidea</taxon>
        <taxon>Aphididae</taxon>
        <taxon>Aphidini</taxon>
        <taxon>Aphis</taxon>
        <taxon>Aphis</taxon>
    </lineage>
</organism>
<reference evidence="3" key="2">
    <citation type="submission" date="2022-10" db="EMBL/GenBank/DDBJ databases">
        <authorList>
            <consortium name="ENA_rothamsted_submissions"/>
            <consortium name="culmorum"/>
            <person name="King R."/>
        </authorList>
    </citation>
    <scope>NUCLEOTIDE SEQUENCE</scope>
</reference>
<feature type="region of interest" description="Disordered" evidence="2">
    <location>
        <begin position="9"/>
        <end position="29"/>
    </location>
</feature>
<feature type="compositionally biased region" description="Polar residues" evidence="2">
    <location>
        <begin position="143"/>
        <end position="152"/>
    </location>
</feature>